<dbReference type="AlphaFoldDB" id="A0A182IRT3"/>
<dbReference type="VEuPathDB" id="VectorBase:AATE004261"/>
<name>A0A182IRT3_ANOAO</name>
<dbReference type="EMBL" id="AXCP01008247">
    <property type="status" value="NOT_ANNOTATED_CDS"/>
    <property type="molecule type" value="Genomic_DNA"/>
</dbReference>
<accession>A0A182IRT3</accession>
<protein>
    <submittedName>
        <fullName evidence="2">Uncharacterized protein</fullName>
    </submittedName>
</protein>
<dbReference type="EnsemblMetazoa" id="AATE004261-RA">
    <property type="protein sequence ID" value="AATE004261-PA.1"/>
    <property type="gene ID" value="AATE004261"/>
</dbReference>
<proteinExistence type="predicted"/>
<organism evidence="2">
    <name type="scientific">Anopheles atroparvus</name>
    <name type="common">European mosquito</name>
    <dbReference type="NCBI Taxonomy" id="41427"/>
    <lineage>
        <taxon>Eukaryota</taxon>
        <taxon>Metazoa</taxon>
        <taxon>Ecdysozoa</taxon>
        <taxon>Arthropoda</taxon>
        <taxon>Hexapoda</taxon>
        <taxon>Insecta</taxon>
        <taxon>Pterygota</taxon>
        <taxon>Neoptera</taxon>
        <taxon>Endopterygota</taxon>
        <taxon>Diptera</taxon>
        <taxon>Nematocera</taxon>
        <taxon>Culicoidea</taxon>
        <taxon>Culicidae</taxon>
        <taxon>Anophelinae</taxon>
        <taxon>Anopheles</taxon>
    </lineage>
</organism>
<sequence>MRYDSSSISFLSRFSLSQPTPSPASTWLTRSPMVDLPTYVKSSIVFLLTPAACLDASSACFDASSAAFFAWSVSCKDRRKNQTTERTETTHSHSLACVVSTSNSEPWELWRCEPADPSEGGWLPEPVEPELEVRASRLAPLGWRPLPAAAAARPGLAGPASCEPPLSLDTIVLGVVVELESDSFSKLPCSFSGRTTRCTSLRVFGLNSNSESRLKLGELRSDWLDEVEPPESCGSASASSLAPGSRMPSGKRSELGGRYTSRGSRFEERFLGATCWW</sequence>
<feature type="compositionally biased region" description="Low complexity" evidence="1">
    <location>
        <begin position="230"/>
        <end position="245"/>
    </location>
</feature>
<evidence type="ECO:0000256" key="1">
    <source>
        <dbReference type="SAM" id="MobiDB-lite"/>
    </source>
</evidence>
<reference evidence="2" key="1">
    <citation type="submission" date="2022-08" db="UniProtKB">
        <authorList>
            <consortium name="EnsemblMetazoa"/>
        </authorList>
    </citation>
    <scope>IDENTIFICATION</scope>
    <source>
        <strain evidence="2">EBRO</strain>
    </source>
</reference>
<feature type="region of interest" description="Disordered" evidence="1">
    <location>
        <begin position="230"/>
        <end position="258"/>
    </location>
</feature>
<evidence type="ECO:0000313" key="2">
    <source>
        <dbReference type="EnsemblMetazoa" id="AATE004261-PA.1"/>
    </source>
</evidence>